<gene>
    <name evidence="1" type="ORF">DRH29_01350</name>
</gene>
<evidence type="ECO:0000313" key="2">
    <source>
        <dbReference type="Proteomes" id="UP000281261"/>
    </source>
</evidence>
<protein>
    <submittedName>
        <fullName evidence="1">Uncharacterized protein</fullName>
    </submittedName>
</protein>
<sequence>MAEETSVQEVVMCDFHKRVLPGRLVDVPVGSKRFGFHGVEETSLALRFLCYQCADRVERKDMFLSTDLVTYLDGSGEPIRPSREMLV</sequence>
<comment type="caution">
    <text evidence="1">The sequence shown here is derived from an EMBL/GenBank/DDBJ whole genome shotgun (WGS) entry which is preliminary data.</text>
</comment>
<reference evidence="1 2" key="1">
    <citation type="submission" date="2018-06" db="EMBL/GenBank/DDBJ databases">
        <title>Extensive metabolic versatility and redundancy in microbially diverse, dynamic hydrothermal sediments.</title>
        <authorList>
            <person name="Dombrowski N."/>
            <person name="Teske A."/>
            <person name="Baker B.J."/>
        </authorList>
    </citation>
    <scope>NUCLEOTIDE SEQUENCE [LARGE SCALE GENOMIC DNA]</scope>
    <source>
        <strain evidence="1">B79_G16</strain>
    </source>
</reference>
<proteinExistence type="predicted"/>
<dbReference type="Proteomes" id="UP000281261">
    <property type="component" value="Unassembled WGS sequence"/>
</dbReference>
<organism evidence="1 2">
    <name type="scientific">candidate division Kazan bacterium</name>
    <dbReference type="NCBI Taxonomy" id="2202143"/>
    <lineage>
        <taxon>Bacteria</taxon>
        <taxon>Bacteria division Kazan-3B-28</taxon>
    </lineage>
</organism>
<dbReference type="AlphaFoldDB" id="A0A420ZDL6"/>
<dbReference type="EMBL" id="QMNG01000002">
    <property type="protein sequence ID" value="RLC37717.1"/>
    <property type="molecule type" value="Genomic_DNA"/>
</dbReference>
<accession>A0A420ZDL6</accession>
<name>A0A420ZDL6_UNCK3</name>
<evidence type="ECO:0000313" key="1">
    <source>
        <dbReference type="EMBL" id="RLC37717.1"/>
    </source>
</evidence>